<reference evidence="14 15" key="1">
    <citation type="submission" date="2016-11" db="EMBL/GenBank/DDBJ databases">
        <title>Draft Genome Assembly of Colletotrichum chlorophyti a pathogen of herbaceous plants.</title>
        <authorList>
            <person name="Gan P."/>
            <person name="Narusaka M."/>
            <person name="Tsushima A."/>
            <person name="Narusaka Y."/>
            <person name="Takano Y."/>
            <person name="Shirasu K."/>
        </authorList>
    </citation>
    <scope>NUCLEOTIDE SEQUENCE [LARGE SCALE GENOMIC DNA]</scope>
    <source>
        <strain evidence="14 15">NTL11</strain>
    </source>
</reference>
<dbReference type="EMBL" id="MPGH01000060">
    <property type="protein sequence ID" value="OLN91962.1"/>
    <property type="molecule type" value="Genomic_DNA"/>
</dbReference>
<dbReference type="GO" id="GO:0070475">
    <property type="term" value="P:rRNA base methylation"/>
    <property type="evidence" value="ECO:0007669"/>
    <property type="project" value="TreeGrafter"/>
</dbReference>
<name>A0A1Q8RXZ2_9PEZI</name>
<dbReference type="InterPro" id="IPR023273">
    <property type="entry name" value="RCMT_NOP2"/>
</dbReference>
<evidence type="ECO:0000256" key="11">
    <source>
        <dbReference type="SAM" id="Coils"/>
    </source>
</evidence>
<dbReference type="InterPro" id="IPR029063">
    <property type="entry name" value="SAM-dependent_MTases_sf"/>
</dbReference>
<dbReference type="STRING" id="708187.A0A1Q8RXZ2"/>
<dbReference type="NCBIfam" id="TIGR00446">
    <property type="entry name" value="nop2p"/>
    <property type="match status" value="1"/>
</dbReference>
<protein>
    <recommendedName>
        <fullName evidence="9">Nucleolar protein 2</fullName>
    </recommendedName>
</protein>
<dbReference type="GO" id="GO:0005730">
    <property type="term" value="C:nucleolus"/>
    <property type="evidence" value="ECO:0007669"/>
    <property type="project" value="UniProtKB-SubCell"/>
</dbReference>
<accession>A0A1Q8RXZ2</accession>
<evidence type="ECO:0000313" key="14">
    <source>
        <dbReference type="EMBL" id="OLN91962.1"/>
    </source>
</evidence>
<sequence length="768" mass="84142">MGVGRRMKKQGPPEPLSEAHYAKLKRKAGIPVEAVEAPETKKRRTTKQPAPKAAAKKQDAKKSSNGVKPQHRTAAAAKSAPKTNGKKSKKAPVVEDEDEDMSDDDDLGDFNAAGSDMSDDDAVDEFSDLDDAPGLGSDFLGSDDGDSVFDSDEEQGGGGGKHMFSEDEDESDGEEKLTKANIEGLARRLDQKIADEEADAQAELEEMGLQTNIDGDRPHVLEDEDDELAAKKQSLLAPDLQLLRTRITDNIRVLDDFANLHEEGRSRVEYVNQLIKDICTYYGYSEYLAEKLFNLFSPREAFAFFEANESARPVVLRTNTLRTHRRDLAQALISRGVTLEPVGKWSKVGLQVFESNVPLGATPEYLAGHYILQAASSFLPVMALEPQENERVLDMAAAPGGKTTHMAAMMKNTGVIVANDPSKQRAKGLIGNIHRLGARNVVVSNYDAREFPKPMGGFDRVLLDAPCSGTGVIAKDPSVKTNKTERDFMLLPHTQKQLILAAIDSVNHHSKTGGFIVYSTCSVTVEENEAVVQYALSRRPNVKLVDTNLPFGREGFTSYMGKKFDPSLKLTRRYYPHTYNVDGFFVAKFQKIGPTPAKTSGDRYSSANGDAELVDKTPITTDDESAASGKGDDFGGFDEDEDEQYIDKGKRNAMRRRGLDPNALSKKKDGSSSKKESEAKPEAKPEAEAEAEKPAEKTPEKKKAKASKASPAAEKAEEKPVEKKTPEKKKAKESKASPAVEKTEKKTTTEKSPKTKSPKQKKEKKVAK</sequence>
<keyword evidence="7 10" id="KW-0694">RNA-binding</keyword>
<feature type="compositionally biased region" description="Acidic residues" evidence="12">
    <location>
        <begin position="94"/>
        <end position="108"/>
    </location>
</feature>
<dbReference type="Proteomes" id="UP000186583">
    <property type="component" value="Unassembled WGS sequence"/>
</dbReference>
<feature type="compositionally biased region" description="Acidic residues" evidence="12">
    <location>
        <begin position="117"/>
        <end position="131"/>
    </location>
</feature>
<evidence type="ECO:0000256" key="6">
    <source>
        <dbReference type="ARBA" id="ARBA00022691"/>
    </source>
</evidence>
<dbReference type="InterPro" id="IPR001678">
    <property type="entry name" value="MeTrfase_RsmB-F_NOP2_dom"/>
</dbReference>
<feature type="binding site" evidence="10">
    <location>
        <position position="420"/>
    </location>
    <ligand>
        <name>S-adenosyl-L-methionine</name>
        <dbReference type="ChEBI" id="CHEBI:59789"/>
    </ligand>
</feature>
<evidence type="ECO:0000256" key="7">
    <source>
        <dbReference type="ARBA" id="ARBA00022884"/>
    </source>
</evidence>
<evidence type="ECO:0000256" key="2">
    <source>
        <dbReference type="ARBA" id="ARBA00007494"/>
    </source>
</evidence>
<comment type="subcellular location">
    <subcellularLocation>
        <location evidence="1">Nucleus</location>
        <location evidence="1">Nucleolus</location>
    </subcellularLocation>
</comment>
<dbReference type="InterPro" id="IPR018314">
    <property type="entry name" value="RsmB/NOL1/NOP2-like_CS"/>
</dbReference>
<feature type="region of interest" description="Disordered" evidence="12">
    <location>
        <begin position="1"/>
        <end position="176"/>
    </location>
</feature>
<evidence type="ECO:0000256" key="9">
    <source>
        <dbReference type="ARBA" id="ARBA00082314"/>
    </source>
</evidence>
<evidence type="ECO:0000256" key="5">
    <source>
        <dbReference type="ARBA" id="ARBA00022679"/>
    </source>
</evidence>
<evidence type="ECO:0000256" key="1">
    <source>
        <dbReference type="ARBA" id="ARBA00004604"/>
    </source>
</evidence>
<keyword evidence="5 10" id="KW-0808">Transferase</keyword>
<evidence type="ECO:0000259" key="13">
    <source>
        <dbReference type="PROSITE" id="PS51686"/>
    </source>
</evidence>
<feature type="region of interest" description="Disordered" evidence="12">
    <location>
        <begin position="596"/>
        <end position="768"/>
    </location>
</feature>
<dbReference type="CDD" id="cd02440">
    <property type="entry name" value="AdoMet_MTases"/>
    <property type="match status" value="1"/>
</dbReference>
<evidence type="ECO:0000256" key="3">
    <source>
        <dbReference type="ARBA" id="ARBA00022517"/>
    </source>
</evidence>
<dbReference type="InterPro" id="IPR011023">
    <property type="entry name" value="Nop2p"/>
</dbReference>
<keyword evidence="8" id="KW-0539">Nucleus</keyword>
<feature type="compositionally biased region" description="Basic residues" evidence="12">
    <location>
        <begin position="754"/>
        <end position="768"/>
    </location>
</feature>
<organism evidence="14 15">
    <name type="scientific">Colletotrichum chlorophyti</name>
    <dbReference type="NCBI Taxonomy" id="708187"/>
    <lineage>
        <taxon>Eukaryota</taxon>
        <taxon>Fungi</taxon>
        <taxon>Dikarya</taxon>
        <taxon>Ascomycota</taxon>
        <taxon>Pezizomycotina</taxon>
        <taxon>Sordariomycetes</taxon>
        <taxon>Hypocreomycetidae</taxon>
        <taxon>Glomerellales</taxon>
        <taxon>Glomerellaceae</taxon>
        <taxon>Colletotrichum</taxon>
    </lineage>
</organism>
<keyword evidence="11" id="KW-0175">Coiled coil</keyword>
<feature type="binding site" evidence="10">
    <location>
        <position position="464"/>
    </location>
    <ligand>
        <name>S-adenosyl-L-methionine</name>
        <dbReference type="ChEBI" id="CHEBI:59789"/>
    </ligand>
</feature>
<evidence type="ECO:0000256" key="8">
    <source>
        <dbReference type="ARBA" id="ARBA00023242"/>
    </source>
</evidence>
<feature type="compositionally biased region" description="Basic and acidic residues" evidence="12">
    <location>
        <begin position="666"/>
        <end position="701"/>
    </location>
</feature>
<feature type="compositionally biased region" description="Acidic residues" evidence="12">
    <location>
        <begin position="141"/>
        <end position="155"/>
    </location>
</feature>
<gene>
    <name evidence="14" type="ORF">CCHL11_01489</name>
</gene>
<dbReference type="InterPro" id="IPR023267">
    <property type="entry name" value="RCMT"/>
</dbReference>
<feature type="compositionally biased region" description="Acidic residues" evidence="12">
    <location>
        <begin position="635"/>
        <end position="644"/>
    </location>
</feature>
<dbReference type="PRINTS" id="PR02012">
    <property type="entry name" value="RCMTNOP2"/>
</dbReference>
<keyword evidence="3" id="KW-0690">Ribosome biogenesis</keyword>
<dbReference type="PANTHER" id="PTHR22807">
    <property type="entry name" value="NOP2 YEAST -RELATED NOL1/NOP2/FMU SUN DOMAIN-CONTAINING"/>
    <property type="match status" value="1"/>
</dbReference>
<dbReference type="GO" id="GO:0009383">
    <property type="term" value="F:rRNA (cytosine-C5-)-methyltransferase activity"/>
    <property type="evidence" value="ECO:0007669"/>
    <property type="project" value="TreeGrafter"/>
</dbReference>
<feature type="binding site" evidence="10">
    <location>
        <begin position="396"/>
        <end position="402"/>
    </location>
    <ligand>
        <name>S-adenosyl-L-methionine</name>
        <dbReference type="ChEBI" id="CHEBI:59789"/>
    </ligand>
</feature>
<evidence type="ECO:0000256" key="12">
    <source>
        <dbReference type="SAM" id="MobiDB-lite"/>
    </source>
</evidence>
<dbReference type="FunFam" id="3.30.70.1170:FF:000001">
    <property type="entry name" value="Ribosomal RNA methyltransferase Nop2"/>
    <property type="match status" value="1"/>
</dbReference>
<dbReference type="Gene3D" id="3.40.50.150">
    <property type="entry name" value="Vaccinia Virus protein VP39"/>
    <property type="match status" value="1"/>
</dbReference>
<dbReference type="SUPFAM" id="SSF53335">
    <property type="entry name" value="S-adenosyl-L-methionine-dependent methyltransferases"/>
    <property type="match status" value="1"/>
</dbReference>
<dbReference type="AlphaFoldDB" id="A0A1Q8RXZ2"/>
<evidence type="ECO:0000256" key="4">
    <source>
        <dbReference type="ARBA" id="ARBA00022603"/>
    </source>
</evidence>
<proteinExistence type="inferred from homology"/>
<evidence type="ECO:0000256" key="10">
    <source>
        <dbReference type="PROSITE-ProRule" id="PRU01023"/>
    </source>
</evidence>
<keyword evidence="4 10" id="KW-0489">Methyltransferase</keyword>
<dbReference type="PROSITE" id="PS01153">
    <property type="entry name" value="NOL1_NOP2_SUN"/>
    <property type="match status" value="1"/>
</dbReference>
<feature type="compositionally biased region" description="Basic and acidic residues" evidence="12">
    <location>
        <begin position="714"/>
        <end position="753"/>
    </location>
</feature>
<keyword evidence="6 10" id="KW-0949">S-adenosyl-L-methionine</keyword>
<evidence type="ECO:0000313" key="15">
    <source>
        <dbReference type="Proteomes" id="UP000186583"/>
    </source>
</evidence>
<dbReference type="OrthoDB" id="427002at2759"/>
<dbReference type="Pfam" id="PF01189">
    <property type="entry name" value="Methyltr_RsmB-F"/>
    <property type="match status" value="1"/>
</dbReference>
<dbReference type="Gene3D" id="3.30.70.1170">
    <property type="entry name" value="Sun protein, domain 3"/>
    <property type="match status" value="1"/>
</dbReference>
<dbReference type="GO" id="GO:0000470">
    <property type="term" value="P:maturation of LSU-rRNA"/>
    <property type="evidence" value="ECO:0007669"/>
    <property type="project" value="TreeGrafter"/>
</dbReference>
<comment type="similarity">
    <text evidence="2 10">Belongs to the class I-like SAM-binding methyltransferase superfamily. RsmB/NOP family.</text>
</comment>
<feature type="coiled-coil region" evidence="11">
    <location>
        <begin position="179"/>
        <end position="206"/>
    </location>
</feature>
<dbReference type="PROSITE" id="PS51686">
    <property type="entry name" value="SAM_MT_RSMB_NOP"/>
    <property type="match status" value="1"/>
</dbReference>
<dbReference type="GO" id="GO:0003723">
    <property type="term" value="F:RNA binding"/>
    <property type="evidence" value="ECO:0007669"/>
    <property type="project" value="UniProtKB-UniRule"/>
</dbReference>
<comment type="caution">
    <text evidence="14">The sequence shown here is derived from an EMBL/GenBank/DDBJ whole genome shotgun (WGS) entry which is preliminary data.</text>
</comment>
<feature type="active site" description="Nucleophile" evidence="10">
    <location>
        <position position="521"/>
    </location>
</feature>
<dbReference type="PANTHER" id="PTHR22807:SF30">
    <property type="entry name" value="28S RRNA (CYTOSINE(4447)-C(5))-METHYLTRANSFERASE-RELATED"/>
    <property type="match status" value="1"/>
</dbReference>
<dbReference type="PRINTS" id="PR02008">
    <property type="entry name" value="RCMTFAMILY"/>
</dbReference>
<dbReference type="InterPro" id="IPR049560">
    <property type="entry name" value="MeTrfase_RsmB-F_NOP2_cat"/>
</dbReference>
<feature type="domain" description="SAM-dependent MTase RsmB/NOP-type" evidence="13">
    <location>
        <begin position="304"/>
        <end position="592"/>
    </location>
</feature>
<keyword evidence="15" id="KW-1185">Reference proteome</keyword>
<feature type="binding site" evidence="10">
    <location>
        <position position="447"/>
    </location>
    <ligand>
        <name>S-adenosyl-L-methionine</name>
        <dbReference type="ChEBI" id="CHEBI:59789"/>
    </ligand>
</feature>